<feature type="domain" description="ABC-2 type transporter transmembrane" evidence="6">
    <location>
        <begin position="130"/>
        <end position="250"/>
    </location>
</feature>
<evidence type="ECO:0000259" key="6">
    <source>
        <dbReference type="Pfam" id="PF12698"/>
    </source>
</evidence>
<dbReference type="PANTHER" id="PTHR43471:SF1">
    <property type="entry name" value="ABC TRANSPORTER PERMEASE PROTEIN NOSY-RELATED"/>
    <property type="match status" value="1"/>
</dbReference>
<evidence type="ECO:0000256" key="5">
    <source>
        <dbReference type="SAM" id="Phobius"/>
    </source>
</evidence>
<keyword evidence="3 5" id="KW-1133">Transmembrane helix</keyword>
<dbReference type="PANTHER" id="PTHR43471">
    <property type="entry name" value="ABC TRANSPORTER PERMEASE"/>
    <property type="match status" value="1"/>
</dbReference>
<evidence type="ECO:0000313" key="7">
    <source>
        <dbReference type="EMBL" id="GGX34016.1"/>
    </source>
</evidence>
<dbReference type="Pfam" id="PF12698">
    <property type="entry name" value="ABC2_membrane_3"/>
    <property type="match status" value="1"/>
</dbReference>
<dbReference type="Pfam" id="PF12040">
    <property type="entry name" value="DUF3526"/>
    <property type="match status" value="1"/>
</dbReference>
<dbReference type="GO" id="GO:0016020">
    <property type="term" value="C:membrane"/>
    <property type="evidence" value="ECO:0007669"/>
    <property type="project" value="UniProtKB-SubCell"/>
</dbReference>
<gene>
    <name evidence="7" type="ORF">GCM10007384_38400</name>
</gene>
<protein>
    <recommendedName>
        <fullName evidence="6">ABC-2 type transporter transmembrane domain-containing protein</fullName>
    </recommendedName>
</protein>
<feature type="transmembrane region" description="Helical" evidence="5">
    <location>
        <begin position="174"/>
        <end position="196"/>
    </location>
</feature>
<feature type="transmembrane region" description="Helical" evidence="5">
    <location>
        <begin position="202"/>
        <end position="224"/>
    </location>
</feature>
<keyword evidence="8" id="KW-1185">Reference proteome</keyword>
<evidence type="ECO:0000256" key="2">
    <source>
        <dbReference type="ARBA" id="ARBA00022692"/>
    </source>
</evidence>
<feature type="transmembrane region" description="Helical" evidence="5">
    <location>
        <begin position="440"/>
        <end position="460"/>
    </location>
</feature>
<dbReference type="InterPro" id="IPR021913">
    <property type="entry name" value="DUF3526"/>
</dbReference>
<evidence type="ECO:0000256" key="1">
    <source>
        <dbReference type="ARBA" id="ARBA00004141"/>
    </source>
</evidence>
<name>A0A918N4A2_9FLAO</name>
<dbReference type="GO" id="GO:0140359">
    <property type="term" value="F:ABC-type transporter activity"/>
    <property type="evidence" value="ECO:0007669"/>
    <property type="project" value="InterPro"/>
</dbReference>
<comment type="caution">
    <text evidence="7">The sequence shown here is derived from an EMBL/GenBank/DDBJ whole genome shotgun (WGS) entry which is preliminary data.</text>
</comment>
<feature type="transmembrane region" description="Helical" evidence="5">
    <location>
        <begin position="20"/>
        <end position="37"/>
    </location>
</feature>
<feature type="transmembrane region" description="Helical" evidence="5">
    <location>
        <begin position="129"/>
        <end position="147"/>
    </location>
</feature>
<evidence type="ECO:0000256" key="4">
    <source>
        <dbReference type="ARBA" id="ARBA00023136"/>
    </source>
</evidence>
<evidence type="ECO:0000313" key="8">
    <source>
        <dbReference type="Proteomes" id="UP000601108"/>
    </source>
</evidence>
<reference evidence="7 8" key="1">
    <citation type="journal article" date="2014" name="Int. J. Syst. Evol. Microbiol.">
        <title>Complete genome sequence of Corynebacterium casei LMG S-19264T (=DSM 44701T), isolated from a smear-ripened cheese.</title>
        <authorList>
            <consortium name="US DOE Joint Genome Institute (JGI-PGF)"/>
            <person name="Walter F."/>
            <person name="Albersmeier A."/>
            <person name="Kalinowski J."/>
            <person name="Ruckert C."/>
        </authorList>
    </citation>
    <scope>NUCLEOTIDE SEQUENCE [LARGE SCALE GENOMIC DNA]</scope>
    <source>
        <strain evidence="7 8">KCTC 12285</strain>
    </source>
</reference>
<organism evidence="7 8">
    <name type="scientific">Aquimarina muelleri</name>
    <dbReference type="NCBI Taxonomy" id="279356"/>
    <lineage>
        <taxon>Bacteria</taxon>
        <taxon>Pseudomonadati</taxon>
        <taxon>Bacteroidota</taxon>
        <taxon>Flavobacteriia</taxon>
        <taxon>Flavobacteriales</taxon>
        <taxon>Flavobacteriaceae</taxon>
        <taxon>Aquimarina</taxon>
    </lineage>
</organism>
<feature type="transmembrane region" description="Helical" evidence="5">
    <location>
        <begin position="236"/>
        <end position="254"/>
    </location>
</feature>
<dbReference type="AlphaFoldDB" id="A0A918N4A2"/>
<dbReference type="EMBL" id="BMWS01000043">
    <property type="protein sequence ID" value="GGX34016.1"/>
    <property type="molecule type" value="Genomic_DNA"/>
</dbReference>
<keyword evidence="4 5" id="KW-0472">Membrane</keyword>
<evidence type="ECO:0000256" key="3">
    <source>
        <dbReference type="ARBA" id="ARBA00022989"/>
    </source>
</evidence>
<proteinExistence type="predicted"/>
<sequence>MKNTLIKELKELFRDGRIRLAGGIVILLLGMAVWISSSQYHKIKQQNKISEAHERENWEDQGEKNPHSAAHYGTYAFKPQYPLGFLDKGIEKYAGTSVFMEAHKRNEAQFSPVIDQTGLARFGELSPDFILLFIIPLLIILMGYNSFTKERELGTVSLLKSQGVKSNNILFGKWLSLFLPIIAITLLLFLIAGILLSGLEGFGWGSLFLLLLVYWIYYAVFINITLLTSRLSKSSSIALVVMLSVWIVSCLVVPKATGNIADSKYPYPTRQQFTTSVLVDKEKGLDGHNPWSKEAKKLEQQTLAKYKVDSLAQLPFNYDAFRMQKGEEHEAKVYQKHYQKLRDQFAGQASTYRSLSILSPFLPARFLSMGISRTDYHSHWDFEDATENYRIITQKFLNDNFAKNSSYGDWGYKVDSSFWKDLPKFNYEHPSLNKVLEQQLFSLVILMGWLLISFLLLLTVKNKI</sequence>
<accession>A0A918N4A2</accession>
<dbReference type="Proteomes" id="UP000601108">
    <property type="component" value="Unassembled WGS sequence"/>
</dbReference>
<comment type="subcellular location">
    <subcellularLocation>
        <location evidence="1">Membrane</location>
        <topology evidence="1">Multi-pass membrane protein</topology>
    </subcellularLocation>
</comment>
<dbReference type="InterPro" id="IPR013525">
    <property type="entry name" value="ABC2_TM"/>
</dbReference>
<keyword evidence="2 5" id="KW-0812">Transmembrane</keyword>
<dbReference type="RefSeq" id="WP_035088701.1">
    <property type="nucleotide sequence ID" value="NZ_BMWS01000043.1"/>
</dbReference>